<comment type="caution">
    <text evidence="1">The sequence shown here is derived from an EMBL/GenBank/DDBJ whole genome shotgun (WGS) entry which is preliminary data.</text>
</comment>
<reference evidence="1 2" key="1">
    <citation type="submission" date="2019-05" db="EMBL/GenBank/DDBJ databases">
        <title>Another draft genome of Portunus trituberculatus and its Hox gene families provides insights of decapod evolution.</title>
        <authorList>
            <person name="Jeong J.-H."/>
            <person name="Song I."/>
            <person name="Kim S."/>
            <person name="Choi T."/>
            <person name="Kim D."/>
            <person name="Ryu S."/>
            <person name="Kim W."/>
        </authorList>
    </citation>
    <scope>NUCLEOTIDE SEQUENCE [LARGE SCALE GENOMIC DNA]</scope>
    <source>
        <tissue evidence="1">Muscle</tissue>
    </source>
</reference>
<sequence>MDLCLHRDSLRFHHPETPFSFFSIRWRLPVVRYTFSIFAYRDSPRFHHSEASFALFSTQWRLPVVPLHLTKCIFHMQVTPITLLTFHAQEGKGRFFPTRTLLY</sequence>
<evidence type="ECO:0000313" key="1">
    <source>
        <dbReference type="EMBL" id="MPC46261.1"/>
    </source>
</evidence>
<organism evidence="1 2">
    <name type="scientific">Portunus trituberculatus</name>
    <name type="common">Swimming crab</name>
    <name type="synonym">Neptunus trituberculatus</name>
    <dbReference type="NCBI Taxonomy" id="210409"/>
    <lineage>
        <taxon>Eukaryota</taxon>
        <taxon>Metazoa</taxon>
        <taxon>Ecdysozoa</taxon>
        <taxon>Arthropoda</taxon>
        <taxon>Crustacea</taxon>
        <taxon>Multicrustacea</taxon>
        <taxon>Malacostraca</taxon>
        <taxon>Eumalacostraca</taxon>
        <taxon>Eucarida</taxon>
        <taxon>Decapoda</taxon>
        <taxon>Pleocyemata</taxon>
        <taxon>Brachyura</taxon>
        <taxon>Eubrachyura</taxon>
        <taxon>Portunoidea</taxon>
        <taxon>Portunidae</taxon>
        <taxon>Portuninae</taxon>
        <taxon>Portunus</taxon>
    </lineage>
</organism>
<proteinExistence type="predicted"/>
<dbReference type="EMBL" id="VSRR010007120">
    <property type="protein sequence ID" value="MPC46261.1"/>
    <property type="molecule type" value="Genomic_DNA"/>
</dbReference>
<name>A0A5B7FG63_PORTR</name>
<dbReference type="AlphaFoldDB" id="A0A5B7FG63"/>
<dbReference type="Proteomes" id="UP000324222">
    <property type="component" value="Unassembled WGS sequence"/>
</dbReference>
<keyword evidence="2" id="KW-1185">Reference proteome</keyword>
<evidence type="ECO:0000313" key="2">
    <source>
        <dbReference type="Proteomes" id="UP000324222"/>
    </source>
</evidence>
<accession>A0A5B7FG63</accession>
<gene>
    <name evidence="1" type="ORF">E2C01_039975</name>
</gene>
<protein>
    <submittedName>
        <fullName evidence="1">Uncharacterized protein</fullName>
    </submittedName>
</protein>